<feature type="region of interest" description="Disordered" evidence="1">
    <location>
        <begin position="43"/>
        <end position="63"/>
    </location>
</feature>
<dbReference type="AlphaFoldDB" id="A0A8H6LUH8"/>
<name>A0A8H6LUH8_9AGAR</name>
<comment type="caution">
    <text evidence="2">The sequence shown here is derived from an EMBL/GenBank/DDBJ whole genome shotgun (WGS) entry which is preliminary data.</text>
</comment>
<evidence type="ECO:0000256" key="1">
    <source>
        <dbReference type="SAM" id="MobiDB-lite"/>
    </source>
</evidence>
<organism evidence="2 3">
    <name type="scientific">Ephemerocybe angulata</name>
    <dbReference type="NCBI Taxonomy" id="980116"/>
    <lineage>
        <taxon>Eukaryota</taxon>
        <taxon>Fungi</taxon>
        <taxon>Dikarya</taxon>
        <taxon>Basidiomycota</taxon>
        <taxon>Agaricomycotina</taxon>
        <taxon>Agaricomycetes</taxon>
        <taxon>Agaricomycetidae</taxon>
        <taxon>Agaricales</taxon>
        <taxon>Agaricineae</taxon>
        <taxon>Psathyrellaceae</taxon>
        <taxon>Ephemerocybe</taxon>
    </lineage>
</organism>
<reference evidence="2 3" key="1">
    <citation type="submission" date="2020-07" db="EMBL/GenBank/DDBJ databases">
        <title>Comparative genomics of pyrophilous fungi reveals a link between fire events and developmental genes.</title>
        <authorList>
            <consortium name="DOE Joint Genome Institute"/>
            <person name="Steindorff A.S."/>
            <person name="Carver A."/>
            <person name="Calhoun S."/>
            <person name="Stillman K."/>
            <person name="Liu H."/>
            <person name="Lipzen A."/>
            <person name="Pangilinan J."/>
            <person name="Labutti K."/>
            <person name="Bruns T.D."/>
            <person name="Grigoriev I.V."/>
        </authorList>
    </citation>
    <scope>NUCLEOTIDE SEQUENCE [LARGE SCALE GENOMIC DNA]</scope>
    <source>
        <strain evidence="2 3">CBS 144469</strain>
    </source>
</reference>
<sequence length="253" mass="28018">MSLLAAGYPSCPGRDSQLLLRPHPDTHSTNLRYFGTAYHPAGMPYHQGEAQRPPESSTTTTSSWSHVLLPFPPAFSPSQFILSHSDEHCLYIALTAPHANGCRARRQSSTCRALTRPPPQSCVDDVSRRLTSKPCCDDVPSALEVKTLAVYSCLARRALRQPHAHHRLQDGLKPRGIGHVVATHWSGGLERFSEGGVGSTSGPPRRDRHHRKAVNRWLEFIEVVLRWWVVVLHVGNAIVGLSAARGKWGVRDR</sequence>
<accession>A0A8H6LUH8</accession>
<gene>
    <name evidence="2" type="ORF">DFP72DRAFT_1113617</name>
</gene>
<dbReference type="EMBL" id="JACGCI010000233">
    <property type="protein sequence ID" value="KAF6741591.1"/>
    <property type="molecule type" value="Genomic_DNA"/>
</dbReference>
<proteinExistence type="predicted"/>
<protein>
    <submittedName>
        <fullName evidence="2">Uncharacterized protein</fullName>
    </submittedName>
</protein>
<keyword evidence="3" id="KW-1185">Reference proteome</keyword>
<evidence type="ECO:0000313" key="2">
    <source>
        <dbReference type="EMBL" id="KAF6741591.1"/>
    </source>
</evidence>
<dbReference type="Proteomes" id="UP000521943">
    <property type="component" value="Unassembled WGS sequence"/>
</dbReference>
<evidence type="ECO:0000313" key="3">
    <source>
        <dbReference type="Proteomes" id="UP000521943"/>
    </source>
</evidence>